<dbReference type="EMBL" id="OCZC01000085">
    <property type="protein sequence ID" value="SOO26746.1"/>
    <property type="molecule type" value="Genomic_DNA"/>
</dbReference>
<dbReference type="Proteomes" id="UP000234345">
    <property type="component" value="Unassembled WGS sequence"/>
</dbReference>
<protein>
    <submittedName>
        <fullName evidence="2">Uncharacterized protein</fullName>
    </submittedName>
</protein>
<proteinExistence type="predicted"/>
<comment type="caution">
    <text evidence="2">The sequence shown here is derived from an EMBL/GenBank/DDBJ whole genome shotgun (WGS) entry which is preliminary data.</text>
</comment>
<organism evidence="2 3">
    <name type="scientific">Xanthomonas campestris pv. phaseoli</name>
    <dbReference type="NCBI Taxonomy" id="317013"/>
    <lineage>
        <taxon>Bacteria</taxon>
        <taxon>Pseudomonadati</taxon>
        <taxon>Pseudomonadota</taxon>
        <taxon>Gammaproteobacteria</taxon>
        <taxon>Lysobacterales</taxon>
        <taxon>Lysobacteraceae</taxon>
        <taxon>Xanthomonas</taxon>
    </lineage>
</organism>
<gene>
    <name evidence="2" type="ORF">XFF6991_570311</name>
</gene>
<dbReference type="AlphaFoldDB" id="A0A7Z7J6C9"/>
<feature type="region of interest" description="Disordered" evidence="1">
    <location>
        <begin position="178"/>
        <end position="210"/>
    </location>
</feature>
<accession>A0A7Z7J6C9</accession>
<evidence type="ECO:0000256" key="1">
    <source>
        <dbReference type="SAM" id="MobiDB-lite"/>
    </source>
</evidence>
<reference evidence="2 3" key="1">
    <citation type="submission" date="2017-10" db="EMBL/GenBank/DDBJ databases">
        <authorList>
            <person name="Regsiter A."/>
            <person name="William W."/>
        </authorList>
    </citation>
    <scope>NUCLEOTIDE SEQUENCE [LARGE SCALE GENOMIC DNA]</scope>
    <source>
        <strain evidence="2 3">CFBP6991</strain>
    </source>
</reference>
<evidence type="ECO:0000313" key="2">
    <source>
        <dbReference type="EMBL" id="SOO26746.1"/>
    </source>
</evidence>
<name>A0A7Z7J6C9_XANCH</name>
<sequence>MVAGSRMSQVSTMVGSAKNGSRYAVPASGSNTMSDSLMPFQPAIELPSNILPSSNSAGSMILTGKVMCCCTPRISTKRRSTNSTLLSLISFSTFSTDIGRNLRQELSGSWAVLQQGPCQALVLHKPLILLTSLATVKAVSHYSGAKMETRSTDVVHAAMHYPGASLTPAQSDVRSDFRPAVGHSRRPHRISADLQHRPPADRRTMARTPF</sequence>
<feature type="compositionally biased region" description="Basic and acidic residues" evidence="1">
    <location>
        <begin position="190"/>
        <end position="204"/>
    </location>
</feature>
<evidence type="ECO:0000313" key="3">
    <source>
        <dbReference type="Proteomes" id="UP000234345"/>
    </source>
</evidence>